<dbReference type="SUPFAM" id="SSF58014">
    <property type="entry name" value="Coiled-coil domain of nucleotide exchange factor GrpE"/>
    <property type="match status" value="1"/>
</dbReference>
<dbReference type="GO" id="GO:0000774">
    <property type="term" value="F:adenyl-nucleotide exchange factor activity"/>
    <property type="evidence" value="ECO:0007669"/>
    <property type="project" value="InterPro"/>
</dbReference>
<gene>
    <name evidence="10" type="primary">grpE</name>
    <name evidence="13" type="ORF">RU96_GL001090</name>
</gene>
<evidence type="ECO:0000256" key="7">
    <source>
        <dbReference type="ARBA" id="ARBA00053401"/>
    </source>
</evidence>
<dbReference type="HAMAP" id="MF_01151">
    <property type="entry name" value="GrpE"/>
    <property type="match status" value="1"/>
</dbReference>
<comment type="caution">
    <text evidence="13">The sequence shown here is derived from an EMBL/GenBank/DDBJ whole genome shotgun (WGS) entry which is preliminary data.</text>
</comment>
<organism evidence="13 14">
    <name type="scientific">Enterococcus canintestini</name>
    <dbReference type="NCBI Taxonomy" id="317010"/>
    <lineage>
        <taxon>Bacteria</taxon>
        <taxon>Bacillati</taxon>
        <taxon>Bacillota</taxon>
        <taxon>Bacilli</taxon>
        <taxon>Lactobacillales</taxon>
        <taxon>Enterococcaceae</taxon>
        <taxon>Enterococcus</taxon>
    </lineage>
</organism>
<comment type="subunit">
    <text evidence="3 10">Homodimer.</text>
</comment>
<dbReference type="Proteomes" id="UP000182835">
    <property type="component" value="Unassembled WGS sequence"/>
</dbReference>
<evidence type="ECO:0000256" key="5">
    <source>
        <dbReference type="ARBA" id="ARBA00023016"/>
    </source>
</evidence>
<dbReference type="Gene3D" id="2.30.22.10">
    <property type="entry name" value="Head domain of nucleotide exchange factor GrpE"/>
    <property type="match status" value="1"/>
</dbReference>
<evidence type="ECO:0000256" key="1">
    <source>
        <dbReference type="ARBA" id="ARBA00004496"/>
    </source>
</evidence>
<sequence>MASSVSEKDQEVKDQELEEEVAELKDLEEQESVTDELTELTTKIDELDDQLLRARAEIANITNRNRNERELLQRYRSQDLAKKLLPAIDNLERAMATEVTDDQGMNLKKGVEMTLASLQQALKEEGIEEIPAAGETFDPNFHQGVQTVEASDDVPANTIVQVLQKGYKLHDRVLRPSMVVVAQ</sequence>
<comment type="subcellular location">
    <subcellularLocation>
        <location evidence="1 10">Cytoplasm</location>
    </subcellularLocation>
</comment>
<dbReference type="STRING" id="317010.RU96_GL001090"/>
<evidence type="ECO:0000313" key="13">
    <source>
        <dbReference type="EMBL" id="OJG16348.1"/>
    </source>
</evidence>
<dbReference type="CDD" id="cd00446">
    <property type="entry name" value="GrpE"/>
    <property type="match status" value="1"/>
</dbReference>
<evidence type="ECO:0000256" key="9">
    <source>
        <dbReference type="ARBA" id="ARBA00076414"/>
    </source>
</evidence>
<dbReference type="Gene3D" id="3.90.20.20">
    <property type="match status" value="1"/>
</dbReference>
<accession>A0A1L8R9B7</accession>
<dbReference type="NCBIfam" id="NF010738">
    <property type="entry name" value="PRK14140.1"/>
    <property type="match status" value="1"/>
</dbReference>
<comment type="function">
    <text evidence="7 10">Participates actively in the response to hyperosmotic and heat shock by preventing the aggregation of stress-denatured proteins, in association with DnaK and GrpE. It is the nucleotide exchange factor for DnaK and may function as a thermosensor. Unfolded proteins bind initially to DnaJ; upon interaction with the DnaJ-bound protein, DnaK hydrolyzes its bound ATP, resulting in the formation of a stable complex. GrpE releases ADP from DnaK; ATP binding to DnaK triggers the release of the substrate protein, thus completing the reaction cycle. Several rounds of ATP-dependent interactions between DnaJ, DnaK and GrpE are required for fully efficient folding.</text>
</comment>
<protein>
    <recommendedName>
        <fullName evidence="8 10">Protein GrpE</fullName>
    </recommendedName>
    <alternativeName>
        <fullName evidence="9 10">HSP-70 cofactor</fullName>
    </alternativeName>
</protein>
<dbReference type="FunFam" id="2.30.22.10:FF:000001">
    <property type="entry name" value="Protein GrpE"/>
    <property type="match status" value="1"/>
</dbReference>
<evidence type="ECO:0000313" key="14">
    <source>
        <dbReference type="Proteomes" id="UP000182835"/>
    </source>
</evidence>
<evidence type="ECO:0000256" key="11">
    <source>
        <dbReference type="RuleBase" id="RU004478"/>
    </source>
</evidence>
<feature type="compositionally biased region" description="Basic and acidic residues" evidence="12">
    <location>
        <begin position="1"/>
        <end position="15"/>
    </location>
</feature>
<evidence type="ECO:0000256" key="4">
    <source>
        <dbReference type="ARBA" id="ARBA00022490"/>
    </source>
</evidence>
<dbReference type="InterPro" id="IPR009012">
    <property type="entry name" value="GrpE_head"/>
</dbReference>
<dbReference type="NCBIfam" id="NF010753">
    <property type="entry name" value="PRK14156.1"/>
    <property type="match status" value="1"/>
</dbReference>
<dbReference type="InterPro" id="IPR000740">
    <property type="entry name" value="GrpE"/>
</dbReference>
<dbReference type="PRINTS" id="PR00773">
    <property type="entry name" value="GRPEPROTEIN"/>
</dbReference>
<dbReference type="PANTHER" id="PTHR21237">
    <property type="entry name" value="GRPE PROTEIN"/>
    <property type="match status" value="1"/>
</dbReference>
<dbReference type="EMBL" id="JXKG01000002">
    <property type="protein sequence ID" value="OJG16348.1"/>
    <property type="molecule type" value="Genomic_DNA"/>
</dbReference>
<proteinExistence type="inferred from homology"/>
<evidence type="ECO:0000256" key="8">
    <source>
        <dbReference type="ARBA" id="ARBA00072274"/>
    </source>
</evidence>
<reference evidence="13 14" key="1">
    <citation type="submission" date="2014-12" db="EMBL/GenBank/DDBJ databases">
        <title>Draft genome sequences of 29 type strains of Enterococci.</title>
        <authorList>
            <person name="Zhong Z."/>
            <person name="Sun Z."/>
            <person name="Liu W."/>
            <person name="Zhang W."/>
            <person name="Zhang H."/>
        </authorList>
    </citation>
    <scope>NUCLEOTIDE SEQUENCE [LARGE SCALE GENOMIC DNA]</scope>
    <source>
        <strain evidence="13 14">DSM 21207</strain>
    </source>
</reference>
<dbReference type="Pfam" id="PF01025">
    <property type="entry name" value="GrpE"/>
    <property type="match status" value="1"/>
</dbReference>
<keyword evidence="4 10" id="KW-0963">Cytoplasm</keyword>
<comment type="similarity">
    <text evidence="2 10 11">Belongs to the GrpE family.</text>
</comment>
<dbReference type="GO" id="GO:0006457">
    <property type="term" value="P:protein folding"/>
    <property type="evidence" value="ECO:0007669"/>
    <property type="project" value="InterPro"/>
</dbReference>
<evidence type="ECO:0000256" key="2">
    <source>
        <dbReference type="ARBA" id="ARBA00009054"/>
    </source>
</evidence>
<dbReference type="AlphaFoldDB" id="A0A1L8R9B7"/>
<dbReference type="GO" id="GO:0051087">
    <property type="term" value="F:protein-folding chaperone binding"/>
    <property type="evidence" value="ECO:0007669"/>
    <property type="project" value="InterPro"/>
</dbReference>
<evidence type="ECO:0000256" key="3">
    <source>
        <dbReference type="ARBA" id="ARBA00011738"/>
    </source>
</evidence>
<dbReference type="GO" id="GO:0005737">
    <property type="term" value="C:cytoplasm"/>
    <property type="evidence" value="ECO:0007669"/>
    <property type="project" value="UniProtKB-SubCell"/>
</dbReference>
<name>A0A1L8R9B7_9ENTE</name>
<dbReference type="GO" id="GO:0042803">
    <property type="term" value="F:protein homodimerization activity"/>
    <property type="evidence" value="ECO:0007669"/>
    <property type="project" value="InterPro"/>
</dbReference>
<dbReference type="GO" id="GO:0051082">
    <property type="term" value="F:unfolded protein binding"/>
    <property type="evidence" value="ECO:0007669"/>
    <property type="project" value="TreeGrafter"/>
</dbReference>
<evidence type="ECO:0000256" key="10">
    <source>
        <dbReference type="HAMAP-Rule" id="MF_01151"/>
    </source>
</evidence>
<dbReference type="InterPro" id="IPR013805">
    <property type="entry name" value="GrpE_CC"/>
</dbReference>
<dbReference type="PANTHER" id="PTHR21237:SF23">
    <property type="entry name" value="GRPE PROTEIN HOMOLOG, MITOCHONDRIAL"/>
    <property type="match status" value="1"/>
</dbReference>
<dbReference type="NCBIfam" id="NF010759">
    <property type="entry name" value="PRK14162.1"/>
    <property type="match status" value="1"/>
</dbReference>
<dbReference type="SUPFAM" id="SSF51064">
    <property type="entry name" value="Head domain of nucleotide exchange factor GrpE"/>
    <property type="match status" value="1"/>
</dbReference>
<keyword evidence="6 10" id="KW-0143">Chaperone</keyword>
<evidence type="ECO:0000256" key="12">
    <source>
        <dbReference type="SAM" id="MobiDB-lite"/>
    </source>
</evidence>
<feature type="region of interest" description="Disordered" evidence="12">
    <location>
        <begin position="1"/>
        <end position="34"/>
    </location>
</feature>
<keyword evidence="5 10" id="KW-0346">Stress response</keyword>
<evidence type="ECO:0000256" key="6">
    <source>
        <dbReference type="ARBA" id="ARBA00023186"/>
    </source>
</evidence>